<name>A0AAN7P7T4_9COLE</name>
<organism evidence="2 3">
    <name type="scientific">Aquatica leii</name>
    <dbReference type="NCBI Taxonomy" id="1421715"/>
    <lineage>
        <taxon>Eukaryota</taxon>
        <taxon>Metazoa</taxon>
        <taxon>Ecdysozoa</taxon>
        <taxon>Arthropoda</taxon>
        <taxon>Hexapoda</taxon>
        <taxon>Insecta</taxon>
        <taxon>Pterygota</taxon>
        <taxon>Neoptera</taxon>
        <taxon>Endopterygota</taxon>
        <taxon>Coleoptera</taxon>
        <taxon>Polyphaga</taxon>
        <taxon>Elateriformia</taxon>
        <taxon>Elateroidea</taxon>
        <taxon>Lampyridae</taxon>
        <taxon>Luciolinae</taxon>
        <taxon>Aquatica</taxon>
    </lineage>
</organism>
<dbReference type="InterPro" id="IPR004119">
    <property type="entry name" value="EcKL"/>
</dbReference>
<comment type="caution">
    <text evidence="2">The sequence shown here is derived from an EMBL/GenBank/DDBJ whole genome shotgun (WGS) entry which is preliminary data.</text>
</comment>
<dbReference type="PANTHER" id="PTHR11012:SF8">
    <property type="entry name" value="JUVENILE HORMONE-INDUCIBLE PROTEIN 26"/>
    <property type="match status" value="1"/>
</dbReference>
<dbReference type="AlphaFoldDB" id="A0AAN7P7T4"/>
<dbReference type="InterPro" id="IPR011009">
    <property type="entry name" value="Kinase-like_dom_sf"/>
</dbReference>
<dbReference type="PANTHER" id="PTHR11012">
    <property type="entry name" value="PROTEIN KINASE-LIKE DOMAIN-CONTAINING"/>
    <property type="match status" value="1"/>
</dbReference>
<keyword evidence="3" id="KW-1185">Reference proteome</keyword>
<dbReference type="SMART" id="SM00587">
    <property type="entry name" value="CHK"/>
    <property type="match status" value="1"/>
</dbReference>
<proteinExistence type="predicted"/>
<evidence type="ECO:0000313" key="3">
    <source>
        <dbReference type="Proteomes" id="UP001353858"/>
    </source>
</evidence>
<dbReference type="Proteomes" id="UP001353858">
    <property type="component" value="Unassembled WGS sequence"/>
</dbReference>
<evidence type="ECO:0000259" key="1">
    <source>
        <dbReference type="SMART" id="SM00587"/>
    </source>
</evidence>
<protein>
    <recommendedName>
        <fullName evidence="1">CHK kinase-like domain-containing protein</fullName>
    </recommendedName>
</protein>
<dbReference type="InterPro" id="IPR015897">
    <property type="entry name" value="CHK_kinase-like"/>
</dbReference>
<feature type="domain" description="CHK kinase-like" evidence="1">
    <location>
        <begin position="134"/>
        <end position="327"/>
    </location>
</feature>
<gene>
    <name evidence="2" type="ORF">RN001_011353</name>
</gene>
<dbReference type="SUPFAM" id="SSF56112">
    <property type="entry name" value="Protein kinase-like (PK-like)"/>
    <property type="match status" value="1"/>
</dbReference>
<reference evidence="3" key="1">
    <citation type="submission" date="2023-01" db="EMBL/GenBank/DDBJ databases">
        <title>Key to firefly adult light organ development and bioluminescence: homeobox transcription factors regulate luciferase expression and transportation to peroxisome.</title>
        <authorList>
            <person name="Fu X."/>
        </authorList>
    </citation>
    <scope>NUCLEOTIDE SEQUENCE [LARGE SCALE GENOMIC DNA]</scope>
</reference>
<accession>A0AAN7P7T4</accession>
<dbReference type="Pfam" id="PF02958">
    <property type="entry name" value="EcKL"/>
    <property type="match status" value="1"/>
</dbReference>
<evidence type="ECO:0000313" key="2">
    <source>
        <dbReference type="EMBL" id="KAK4878847.1"/>
    </source>
</evidence>
<dbReference type="EMBL" id="JARPUR010000004">
    <property type="protein sequence ID" value="KAK4878847.1"/>
    <property type="molecule type" value="Genomic_DNA"/>
</dbReference>
<dbReference type="Gene3D" id="3.90.1200.10">
    <property type="match status" value="1"/>
</dbReference>
<sequence>MGEKYCAAMASSERNQASECLNGLLKRLNITLEDSKTTLHIGKGVNYKSEIKKMHIKGRNENDESVELRLFLKLAPNYLPIRTILSIDRSYQCEMFVYRSLFPLFAEMQIDVEDRFESYPKYFASSANYLNEVLILEDMVQYKLLDRLGTLSYDHALILTKDIGKLHAMSFVLRKRDPKRFLEISDNIRNEPRDGDATRKLNSTGLIVWGPRIIQALDPVNDKAAFEKFKNFSNIIDMFFKRHYSFDCNDVYGVISHCDLWACNLLFDDENHPSQVCIVDWQTARVCSPCIDLAQILFVCCDKSLRDKSIIDLVQTYYDSCSSHIRQFGEDPNVLFPYTVLEKHLKKYAGYSLCIAFRAIYMMSIPVDKIPDLPMVQTYMDAINLYNAVVLDSNIFDKRIRDLMLDYIRYGYDL</sequence>